<comment type="caution">
    <text evidence="1">The sequence shown here is derived from an EMBL/GenBank/DDBJ whole genome shotgun (WGS) entry which is preliminary data.</text>
</comment>
<organism evidence="1 2">
    <name type="scientific">Leucobacter weissii</name>
    <dbReference type="NCBI Taxonomy" id="1983706"/>
    <lineage>
        <taxon>Bacteria</taxon>
        <taxon>Bacillati</taxon>
        <taxon>Actinomycetota</taxon>
        <taxon>Actinomycetes</taxon>
        <taxon>Micrococcales</taxon>
        <taxon>Microbacteriaceae</taxon>
        <taxon>Leucobacter</taxon>
    </lineage>
</organism>
<sequence>MGGRPDLLIGRLFAHEGAPGIDRGALVRCWAPSAAQAVLVLGAVLLGMSNRASAR</sequence>
<dbReference type="AlphaFoldDB" id="A0A939MHC9"/>
<accession>A0A939MHC9</accession>
<reference evidence="1" key="1">
    <citation type="submission" date="2021-03" db="EMBL/GenBank/DDBJ databases">
        <title>Leucobacter chromiisoli sp. nov., isolated from chromium-containing soil of chemical plant.</title>
        <authorList>
            <person name="Xu Z."/>
        </authorList>
    </citation>
    <scope>NUCLEOTIDE SEQUENCE</scope>
    <source>
        <strain evidence="1">S27</strain>
    </source>
</reference>
<dbReference type="EMBL" id="JAGDYM010000004">
    <property type="protein sequence ID" value="MBO1900948.1"/>
    <property type="molecule type" value="Genomic_DNA"/>
</dbReference>
<proteinExistence type="predicted"/>
<protein>
    <submittedName>
        <fullName evidence="1">Uncharacterized protein</fullName>
    </submittedName>
</protein>
<name>A0A939MHC9_9MICO</name>
<evidence type="ECO:0000313" key="1">
    <source>
        <dbReference type="EMBL" id="MBO1900948.1"/>
    </source>
</evidence>
<dbReference type="Proteomes" id="UP000664382">
    <property type="component" value="Unassembled WGS sequence"/>
</dbReference>
<gene>
    <name evidence="1" type="ORF">J4H92_03170</name>
</gene>
<evidence type="ECO:0000313" key="2">
    <source>
        <dbReference type="Proteomes" id="UP000664382"/>
    </source>
</evidence>
<keyword evidence="2" id="KW-1185">Reference proteome</keyword>
<dbReference type="RefSeq" id="WP_208095867.1">
    <property type="nucleotide sequence ID" value="NZ_JAGDYM010000004.1"/>
</dbReference>